<protein>
    <recommendedName>
        <fullName evidence="1">Heterokaryon incompatibility domain-containing protein</fullName>
    </recommendedName>
</protein>
<dbReference type="EMBL" id="QGML01000685">
    <property type="protein sequence ID" value="TVY90976.1"/>
    <property type="molecule type" value="Genomic_DNA"/>
</dbReference>
<dbReference type="InterPro" id="IPR010730">
    <property type="entry name" value="HET"/>
</dbReference>
<organism evidence="2 3">
    <name type="scientific">Lachnellula willkommii</name>
    <dbReference type="NCBI Taxonomy" id="215461"/>
    <lineage>
        <taxon>Eukaryota</taxon>
        <taxon>Fungi</taxon>
        <taxon>Dikarya</taxon>
        <taxon>Ascomycota</taxon>
        <taxon>Pezizomycotina</taxon>
        <taxon>Leotiomycetes</taxon>
        <taxon>Helotiales</taxon>
        <taxon>Lachnaceae</taxon>
        <taxon>Lachnellula</taxon>
    </lineage>
</organism>
<sequence>MGRYTTLTYCWGISQENPLEDQYVTKSETLESRMRGMPLDEMPQTFQDAVTATRILEIQYLWIDALCIIQDDLEDKKKEIPKMTSIYKNATITLSAIQAANSRTGFLSRDSLPPPTVIMPYLSSQACPSYYYMYAVRDEKIMSQITNQWKYDVDISQWNTRAWTFQERLISRRILHFTNKALFFECHSSDISENDKSHRATMSTNPSRTDREIGTLERLPDPSLTVLTEAMQVDKRKLFDTYYNLVTRYSQRLLSYQDDREDAFSAVIARFKEVLPFQYAAGIWMCDITQGLLWERSKHIQQSGTTIPSKTIWPSWSWLSVVGGVTWLFGKANRPQLQGFGSSDQTPSYEPPGDGTPAKLHVPAVMVDIDHYIINPRRLSNSRGVRIELQGQTFGYGDLDDYSIEPTSMLMCCIGKKPEYVEYKGLAIGGLLVEPVVGETDCFRRVGFFESSGQPEWQLNMQDTDVEFEELGDAAGALARKHYDRFSDLVFGRPVGFVTLV</sequence>
<accession>A0A559MDG6</accession>
<evidence type="ECO:0000259" key="1">
    <source>
        <dbReference type="Pfam" id="PF06985"/>
    </source>
</evidence>
<name>A0A559MDG6_9HELO</name>
<keyword evidence="3" id="KW-1185">Reference proteome</keyword>
<dbReference type="AlphaFoldDB" id="A0A559MDG6"/>
<feature type="domain" description="Heterokaryon incompatibility" evidence="1">
    <location>
        <begin position="4"/>
        <end position="167"/>
    </location>
</feature>
<dbReference type="Pfam" id="PF06985">
    <property type="entry name" value="HET"/>
    <property type="match status" value="1"/>
</dbReference>
<gene>
    <name evidence="2" type="ORF">LAWI1_G003098</name>
</gene>
<proteinExistence type="predicted"/>
<reference evidence="2 3" key="1">
    <citation type="submission" date="2018-05" db="EMBL/GenBank/DDBJ databases">
        <title>Genome sequencing and assembly of the regulated plant pathogen Lachnellula willkommii and related sister species for the development of diagnostic species identification markers.</title>
        <authorList>
            <person name="Giroux E."/>
            <person name="Bilodeau G."/>
        </authorList>
    </citation>
    <scope>NUCLEOTIDE SEQUENCE [LARGE SCALE GENOMIC DNA]</scope>
    <source>
        <strain evidence="2 3">CBS 172.35</strain>
    </source>
</reference>
<dbReference type="PANTHER" id="PTHR33112">
    <property type="entry name" value="DOMAIN PROTEIN, PUTATIVE-RELATED"/>
    <property type="match status" value="1"/>
</dbReference>
<dbReference type="Proteomes" id="UP000315522">
    <property type="component" value="Unassembled WGS sequence"/>
</dbReference>
<evidence type="ECO:0000313" key="3">
    <source>
        <dbReference type="Proteomes" id="UP000315522"/>
    </source>
</evidence>
<comment type="caution">
    <text evidence="2">The sequence shown here is derived from an EMBL/GenBank/DDBJ whole genome shotgun (WGS) entry which is preliminary data.</text>
</comment>
<dbReference type="PANTHER" id="PTHR33112:SF14">
    <property type="entry name" value="HETEROKARYON INCOMPATIBILITY DOMAIN-CONTAINING PROTEIN"/>
    <property type="match status" value="1"/>
</dbReference>
<evidence type="ECO:0000313" key="2">
    <source>
        <dbReference type="EMBL" id="TVY90976.1"/>
    </source>
</evidence>